<organism evidence="2 3">
    <name type="scientific">Handroanthus impetiginosus</name>
    <dbReference type="NCBI Taxonomy" id="429701"/>
    <lineage>
        <taxon>Eukaryota</taxon>
        <taxon>Viridiplantae</taxon>
        <taxon>Streptophyta</taxon>
        <taxon>Embryophyta</taxon>
        <taxon>Tracheophyta</taxon>
        <taxon>Spermatophyta</taxon>
        <taxon>Magnoliopsida</taxon>
        <taxon>eudicotyledons</taxon>
        <taxon>Gunneridae</taxon>
        <taxon>Pentapetalae</taxon>
        <taxon>asterids</taxon>
        <taxon>lamiids</taxon>
        <taxon>Lamiales</taxon>
        <taxon>Bignoniaceae</taxon>
        <taxon>Crescentiina</taxon>
        <taxon>Tabebuia alliance</taxon>
        <taxon>Handroanthus</taxon>
    </lineage>
</organism>
<gene>
    <name evidence="2" type="ORF">CDL12_19281</name>
</gene>
<feature type="compositionally biased region" description="Basic and acidic residues" evidence="1">
    <location>
        <begin position="126"/>
        <end position="154"/>
    </location>
</feature>
<comment type="caution">
    <text evidence="2">The sequence shown here is derived from an EMBL/GenBank/DDBJ whole genome shotgun (WGS) entry which is preliminary data.</text>
</comment>
<keyword evidence="3" id="KW-1185">Reference proteome</keyword>
<dbReference type="AlphaFoldDB" id="A0A2G9GSB1"/>
<feature type="region of interest" description="Disordered" evidence="1">
    <location>
        <begin position="81"/>
        <end position="154"/>
    </location>
</feature>
<proteinExistence type="predicted"/>
<evidence type="ECO:0000313" key="2">
    <source>
        <dbReference type="EMBL" id="PIN08146.1"/>
    </source>
</evidence>
<protein>
    <submittedName>
        <fullName evidence="2">Uncharacterized protein</fullName>
    </submittedName>
</protein>
<dbReference type="OrthoDB" id="1300750at2759"/>
<dbReference type="EMBL" id="NKXS01003893">
    <property type="protein sequence ID" value="PIN08146.1"/>
    <property type="molecule type" value="Genomic_DNA"/>
</dbReference>
<dbReference type="Proteomes" id="UP000231279">
    <property type="component" value="Unassembled WGS sequence"/>
</dbReference>
<reference evidence="3" key="1">
    <citation type="journal article" date="2018" name="Gigascience">
        <title>Genome assembly of the Pink Ipe (Handroanthus impetiginosus, Bignoniaceae), a highly valued, ecologically keystone Neotropical timber forest tree.</title>
        <authorList>
            <person name="Silva-Junior O.B."/>
            <person name="Grattapaglia D."/>
            <person name="Novaes E."/>
            <person name="Collevatti R.G."/>
        </authorList>
    </citation>
    <scope>NUCLEOTIDE SEQUENCE [LARGE SCALE GENOMIC DNA]</scope>
    <source>
        <strain evidence="3">cv. UFG-1</strain>
    </source>
</reference>
<evidence type="ECO:0000256" key="1">
    <source>
        <dbReference type="SAM" id="MobiDB-lite"/>
    </source>
</evidence>
<evidence type="ECO:0000313" key="3">
    <source>
        <dbReference type="Proteomes" id="UP000231279"/>
    </source>
</evidence>
<sequence length="154" mass="17445">MAALTRRIMFNLSSRRISRIFSFNYSSQDSSQAHYITLSLTILTTINTRELFRTGEGGESHKSNESVRDVGNRAYEMTEKVKESMQNSAVKTGKMGQIRDSGSENKESVVEDLVDDEDELKKKPKKEAGRKPVDEDKGLDVNWRPIDENKPSSL</sequence>
<name>A0A2G9GSB1_9LAMI</name>
<accession>A0A2G9GSB1</accession>